<name>A0A1I5YNB9_9PSEU</name>
<evidence type="ECO:0000313" key="1">
    <source>
        <dbReference type="EMBL" id="SFQ45761.1"/>
    </source>
</evidence>
<dbReference type="Proteomes" id="UP000198727">
    <property type="component" value="Unassembled WGS sequence"/>
</dbReference>
<accession>A0A1I5YNB9</accession>
<protein>
    <submittedName>
        <fullName evidence="1">Uncharacterized protein</fullName>
    </submittedName>
</protein>
<dbReference type="STRING" id="587909.SAMN05421810_107293"/>
<organism evidence="1 2">
    <name type="scientific">Amycolatopsis arida</name>
    <dbReference type="NCBI Taxonomy" id="587909"/>
    <lineage>
        <taxon>Bacteria</taxon>
        <taxon>Bacillati</taxon>
        <taxon>Actinomycetota</taxon>
        <taxon>Actinomycetes</taxon>
        <taxon>Pseudonocardiales</taxon>
        <taxon>Pseudonocardiaceae</taxon>
        <taxon>Amycolatopsis</taxon>
    </lineage>
</organism>
<proteinExistence type="predicted"/>
<dbReference type="RefSeq" id="WP_134046268.1">
    <property type="nucleotide sequence ID" value="NZ_FOWW01000007.1"/>
</dbReference>
<gene>
    <name evidence="1" type="ORF">SAMN05421810_107293</name>
</gene>
<evidence type="ECO:0000313" key="2">
    <source>
        <dbReference type="Proteomes" id="UP000198727"/>
    </source>
</evidence>
<dbReference type="EMBL" id="FOWW01000007">
    <property type="protein sequence ID" value="SFQ45761.1"/>
    <property type="molecule type" value="Genomic_DNA"/>
</dbReference>
<keyword evidence="2" id="KW-1185">Reference proteome</keyword>
<dbReference type="AlphaFoldDB" id="A0A1I5YNB9"/>
<reference evidence="2" key="1">
    <citation type="submission" date="2016-10" db="EMBL/GenBank/DDBJ databases">
        <authorList>
            <person name="Varghese N."/>
            <person name="Submissions S."/>
        </authorList>
    </citation>
    <scope>NUCLEOTIDE SEQUENCE [LARGE SCALE GENOMIC DNA]</scope>
    <source>
        <strain evidence="2">CGMCC 4.5579</strain>
    </source>
</reference>
<sequence length="79" mass="8595">MAGLLVGTVRLGLGLADLLLGLVREKLAERARERRRAPPAVHNQVGDAHDVVQAGTIHGGVTICTGRCHHPDRCRRDER</sequence>